<dbReference type="InterPro" id="IPR003673">
    <property type="entry name" value="CoA-Trfase_fam_III"/>
</dbReference>
<gene>
    <name evidence="3" type="ORF">KHLLAP_LOCUS6574</name>
</gene>
<evidence type="ECO:0000256" key="2">
    <source>
        <dbReference type="SAM" id="MobiDB-lite"/>
    </source>
</evidence>
<comment type="similarity">
    <text evidence="1">Belongs to the CoA-transferase III family.</text>
</comment>
<name>A0AAI8YIH8_9PEZI</name>
<dbReference type="Gene3D" id="3.40.50.10540">
    <property type="entry name" value="Crotonobetainyl-coa:carnitine coa-transferase, domain 1"/>
    <property type="match status" value="1"/>
</dbReference>
<reference evidence="3" key="1">
    <citation type="submission" date="2023-10" db="EMBL/GenBank/DDBJ databases">
        <authorList>
            <person name="Hackl T."/>
        </authorList>
    </citation>
    <scope>NUCLEOTIDE SEQUENCE</scope>
</reference>
<dbReference type="AlphaFoldDB" id="A0AAI8YIH8"/>
<feature type="region of interest" description="Disordered" evidence="2">
    <location>
        <begin position="1"/>
        <end position="20"/>
    </location>
</feature>
<dbReference type="EMBL" id="CAUWAG010000008">
    <property type="protein sequence ID" value="CAJ2506106.1"/>
    <property type="molecule type" value="Genomic_DNA"/>
</dbReference>
<dbReference type="InterPro" id="IPR052985">
    <property type="entry name" value="CoA-trans_III_biosynth/detox"/>
</dbReference>
<dbReference type="InterPro" id="IPR023606">
    <property type="entry name" value="CoA-Trfase_III_dom_1_sf"/>
</dbReference>
<evidence type="ECO:0000313" key="3">
    <source>
        <dbReference type="EMBL" id="CAJ2506106.1"/>
    </source>
</evidence>
<evidence type="ECO:0000313" key="4">
    <source>
        <dbReference type="Proteomes" id="UP001295740"/>
    </source>
</evidence>
<sequence length="592" mass="65539">MAKDGLANGAEASSNGTSSAYSVPNETRAVFEKGILRNPLVSKHLLNGIEKFAAPVEFTGADYPSIPINWRFAESIASLKGLEAAYVNALVHKKSGLPPQKVVVDTDHAQLFIMSTLLWKIDPMGQSPLTLASFADPKAVKRFNTMFKSTDIHGWQTGLHRTNATNIYRTKDHRFFHTHGSLNPEPTLDMLGLPHRTEEEPQSWDEAIKPFVAKVGSMDSAELQSLAADKYRQAGTICWTPEEYRQSEHGKANADVGLWETERAGDAPASWWPEPSQSELTGPARPLGGLKVVDMTRIIAAPAITRGLAELGASVMRVAAPHLPDASPLHLDLNFGKWNTELDFRKEEDRQAMWDLILDADVFVQGYRPGVVEKWGFGADEVIERCKGRGRGIVVVRENCYGWHGPWKDRSGWQQISDACCGVSMEFGRAMGNDEPVTPVFPNSDYCTGVTGVCAVLDALIRRSEAGGSYKVDVALNYYSRWLVDTVGAYPPDVWDALWTKDGRRVFRHYHGMTHMLPQYMQMLMANNAATLFKPSYFEVRPCENLGTSISTVAPVLKFPEGNVKPGFHVGTRGNGVDRAVWPQDLLTPIVR</sequence>
<keyword evidence="4" id="KW-1185">Reference proteome</keyword>
<comment type="caution">
    <text evidence="3">The sequence shown here is derived from an EMBL/GenBank/DDBJ whole genome shotgun (WGS) entry which is preliminary data.</text>
</comment>
<dbReference type="GO" id="GO:0003824">
    <property type="term" value="F:catalytic activity"/>
    <property type="evidence" value="ECO:0007669"/>
    <property type="project" value="InterPro"/>
</dbReference>
<dbReference type="PANTHER" id="PTHR48229">
    <property type="entry name" value="CAIB/BAIF FAMILY ENZYME (AFU_ORTHOLOGUE AFUA_1G05360)-RELATED"/>
    <property type="match status" value="1"/>
</dbReference>
<proteinExistence type="inferred from homology"/>
<dbReference type="PANTHER" id="PTHR48229:SF2">
    <property type="entry name" value="CAIB_BAIF FAMILY PROTEIN"/>
    <property type="match status" value="1"/>
</dbReference>
<dbReference type="Pfam" id="PF02515">
    <property type="entry name" value="CoA_transf_3"/>
    <property type="match status" value="1"/>
</dbReference>
<dbReference type="Proteomes" id="UP001295740">
    <property type="component" value="Unassembled WGS sequence"/>
</dbReference>
<evidence type="ECO:0000256" key="1">
    <source>
        <dbReference type="ARBA" id="ARBA00008383"/>
    </source>
</evidence>
<dbReference type="SUPFAM" id="SSF89796">
    <property type="entry name" value="CoA-transferase family III (CaiB/BaiF)"/>
    <property type="match status" value="2"/>
</dbReference>
<organism evidence="3 4">
    <name type="scientific">Anthostomella pinea</name>
    <dbReference type="NCBI Taxonomy" id="933095"/>
    <lineage>
        <taxon>Eukaryota</taxon>
        <taxon>Fungi</taxon>
        <taxon>Dikarya</taxon>
        <taxon>Ascomycota</taxon>
        <taxon>Pezizomycotina</taxon>
        <taxon>Sordariomycetes</taxon>
        <taxon>Xylariomycetidae</taxon>
        <taxon>Xylariales</taxon>
        <taxon>Xylariaceae</taxon>
        <taxon>Anthostomella</taxon>
    </lineage>
</organism>
<feature type="compositionally biased region" description="Polar residues" evidence="2">
    <location>
        <begin position="11"/>
        <end position="20"/>
    </location>
</feature>
<protein>
    <submittedName>
        <fullName evidence="3">Uu.00g002360.m01.CDS01</fullName>
    </submittedName>
</protein>
<accession>A0AAI8YIH8</accession>